<feature type="transmembrane region" description="Helical" evidence="6">
    <location>
        <begin position="180"/>
        <end position="205"/>
    </location>
</feature>
<dbReference type="RefSeq" id="XP_012653616.1">
    <property type="nucleotide sequence ID" value="XM_012798162.1"/>
</dbReference>
<dbReference type="Proteomes" id="UP000009168">
    <property type="component" value="Unassembled WGS sequence"/>
</dbReference>
<evidence type="ECO:0000256" key="2">
    <source>
        <dbReference type="ARBA" id="ARBA00004177"/>
    </source>
</evidence>
<feature type="region of interest" description="Disordered" evidence="5">
    <location>
        <begin position="654"/>
        <end position="697"/>
    </location>
</feature>
<evidence type="ECO:0000256" key="3">
    <source>
        <dbReference type="ARBA" id="ARBA00004656"/>
    </source>
</evidence>
<feature type="transmembrane region" description="Helical" evidence="6">
    <location>
        <begin position="818"/>
        <end position="846"/>
    </location>
</feature>
<sequence>MSQRTPLILILLKIPVSVFLFISQFSGTLLYTPTYLYFLAIKSFVFNQKFESSSSFYAMFFVPRALLVALGFIFAIAQMLFVYNFMMDITHQEGSLMQYVTLFSTIFCLSFLFRRGYKQLFEKWKFPQLKSVIEHLEILLLFLKDMLSLVLTLVVILLIVRIRNLINYKQKSNQQNQYLLFVWKMAYYSLFEDIGLLGYLFLHIFRWRLQLTKDQMKQTKYKIQELYIVYEQVFHTLIEIVLSPLLLIMIILSKFSRRSVILMIKVFPIEMVKRIVFDHFIEFLQETIRFFLFCVGCLILPYKIKLIPHIFSLYDEIFKQIKDQLNGKEYQNHSLENYLKLQQEAKDNLKQPAIKMQNYFILTHLFDIIAIICLLLQAVTIFYLKRLNLVLKKEQLSYNYFQKFTKEYDDQINSIRKERKLSYSNLNLRVQGIIIVGFLKMLFDIPFYIIGLLSIIVAPWRAIDFRSSEYKKMKYMDRRVFAVKSLVNSVIDWFVIILFAVAFIFTSLFRWSYIKKTISAILKNDKANAIIPDSNFENYNNDFIFNNLQLFMIDYFISALFDIFYSPLFLISFSPIYTIKIYTQIYSSNDIKQHELTKSRRVIFTVLKYLLIDLSFILLFAIINITYYKRSYYYSQLQKVEESALNQYLKQQRIENQNNKKNKSNQDQQLKNKKDKQDKESSEQQDSDKNESQSQIKDMKVKNKLQQQVKEKDPVKQNNDEVQAIGQSQISEIQKKYFIRTLKLGFLILIFYFIILDIISLISRSFILLTYVKEKKYRLVLSQKLEELQKKEKCDFVDIIIDYEHFKFKLKFKISIKLAIQIIVAFLCICFSVVSTWRIPFLIMIIRSKFFIKQLIGKEKLKTPIHFSIVYGITFVAYILDLIYFPLILVSSLMNPLVVVNYIKNITYRYREKINESLMSQVYTHKRIIFHYVFVSALRDITMMFKLICVLLTGIRVPFLILMSRKNLLNISSIYTEFYSMVKPQSNKISSQESEAKKSKIGQAINKLSNKINEEKDENKQNQQQVDSLTEFIKERQYMSKKLTFRKCVNVSFVEMLQDIPLVIFSILIVIVFPWRLFSIIRLWKQTLLKIPQIEDQYGRVKLQSVRTDLIRLFGNVFSYDLPCIILNCILILSIYKIPKVIHLLTFQLRKTFRKKNTYAYDILENFDYRKELKKQVKQVWQDVQTWSQYLIIHLLFIRIKNLRRRLNRFDNKKQTLEKLRLYSLLNPIPVEDRPTRACMQTLSFNVYSRIADFLDVKDLGSMLLTNRKLHIFTKQEIIWQHLFENKFSQFNIHFYQDTFKLKCIEGYIYEQKQQIGKPISEEIRDDIIGRNHIIFDEYLLSLFEFPSFLAEGFSQKVSKLLLALPQNQASYNQLKQNYNKSYYISFLSKNVDSIVTEMVQFEVNEQGLLQKEKSVVFIQRFIYTFLNFFENYVYYLSLFPQKILKILNAGDPKIYHLDHIPRQNLIMPQEAQPYPTFKSLVYCFFQTFGQIAILTFFQTLFLGCFEYKYFYLGGSFLESIFWPNPLFLLIQLVASIYLIIHQRVFLLRVYLYFRPIAFYIYLFKKIAKFVKYVLTKLKNMLKAATIGTHYKYSKLFFKECLNLIQFFLLAETDDKIQQKWILLTPNKCFLLLQQIQSIRRSYIYYFCLCLDVLATCNRLPLQANIVMDICSIDQSCVNGERVFIDQKNFSQVRYIIFFIQFNQLNSMNIYLNSFKSIFFNYLTFCLTFI</sequence>
<feature type="transmembrane region" description="Helical" evidence="6">
    <location>
        <begin position="1117"/>
        <end position="1136"/>
    </location>
</feature>
<feature type="transmembrane region" description="Helical" evidence="6">
    <location>
        <begin position="606"/>
        <end position="628"/>
    </location>
</feature>
<feature type="transmembrane region" description="Helical" evidence="6">
    <location>
        <begin position="1522"/>
        <end position="1541"/>
    </location>
</feature>
<feature type="transmembrane region" description="Helical" evidence="6">
    <location>
        <begin position="486"/>
        <end position="509"/>
    </location>
</feature>
<feature type="transmembrane region" description="Helical" evidence="6">
    <location>
        <begin position="1481"/>
        <end position="1502"/>
    </location>
</feature>
<feature type="compositionally biased region" description="Basic and acidic residues" evidence="5">
    <location>
        <begin position="670"/>
        <end position="697"/>
    </location>
</feature>
<feature type="transmembrane region" description="Helical" evidence="6">
    <location>
        <begin position="58"/>
        <end position="84"/>
    </location>
</feature>
<feature type="transmembrane region" description="Helical" evidence="6">
    <location>
        <begin position="7"/>
        <end position="23"/>
    </location>
</feature>
<keyword evidence="8" id="KW-1185">Reference proteome</keyword>
<evidence type="ECO:0000256" key="6">
    <source>
        <dbReference type="SAM" id="Phobius"/>
    </source>
</evidence>
<feature type="transmembrane region" description="Helical" evidence="6">
    <location>
        <begin position="1062"/>
        <end position="1084"/>
    </location>
</feature>
<dbReference type="KEGG" id="tet:TTHERM_000283319"/>
<feature type="coiled-coil region" evidence="4">
    <location>
        <begin position="998"/>
        <end position="1025"/>
    </location>
</feature>
<feature type="transmembrane region" description="Helical" evidence="6">
    <location>
        <begin position="138"/>
        <end position="160"/>
    </location>
</feature>
<feature type="transmembrane region" description="Helical" evidence="6">
    <location>
        <begin position="744"/>
        <end position="772"/>
    </location>
</feature>
<feature type="transmembrane region" description="Helical" evidence="6">
    <location>
        <begin position="867"/>
        <end position="889"/>
    </location>
</feature>
<dbReference type="GO" id="GO:0005765">
    <property type="term" value="C:lysosomal membrane"/>
    <property type="evidence" value="ECO:0007669"/>
    <property type="project" value="UniProtKB-SubCell"/>
</dbReference>
<feature type="transmembrane region" description="Helical" evidence="6">
    <location>
        <begin position="1546"/>
        <end position="1564"/>
    </location>
</feature>
<evidence type="ECO:0000256" key="1">
    <source>
        <dbReference type="ARBA" id="ARBA00004127"/>
    </source>
</evidence>
<evidence type="ECO:0000313" key="7">
    <source>
        <dbReference type="EMBL" id="EWS73869.1"/>
    </source>
</evidence>
<name>W7XJ56_TETTS</name>
<keyword evidence="6" id="KW-0812">Transmembrane</keyword>
<feature type="transmembrane region" description="Helical" evidence="6">
    <location>
        <begin position="943"/>
        <end position="963"/>
    </location>
</feature>
<dbReference type="InParanoid" id="W7XJ56"/>
<dbReference type="GeneID" id="24438185"/>
<evidence type="ECO:0000256" key="5">
    <source>
        <dbReference type="SAM" id="MobiDB-lite"/>
    </source>
</evidence>
<keyword evidence="6" id="KW-1133">Transmembrane helix</keyword>
<protein>
    <submittedName>
        <fullName evidence="7">F-box protein</fullName>
    </submittedName>
</protein>
<evidence type="ECO:0000313" key="8">
    <source>
        <dbReference type="Proteomes" id="UP000009168"/>
    </source>
</evidence>
<organism evidence="7 8">
    <name type="scientific">Tetrahymena thermophila (strain SB210)</name>
    <dbReference type="NCBI Taxonomy" id="312017"/>
    <lineage>
        <taxon>Eukaryota</taxon>
        <taxon>Sar</taxon>
        <taxon>Alveolata</taxon>
        <taxon>Ciliophora</taxon>
        <taxon>Intramacronucleata</taxon>
        <taxon>Oligohymenophorea</taxon>
        <taxon>Hymenostomatida</taxon>
        <taxon>Tetrahymenina</taxon>
        <taxon>Tetrahymenidae</taxon>
        <taxon>Tetrahymena</taxon>
    </lineage>
</organism>
<dbReference type="InterPro" id="IPR036047">
    <property type="entry name" value="F-box-like_dom_sf"/>
</dbReference>
<keyword evidence="6" id="KW-0472">Membrane</keyword>
<feature type="compositionally biased region" description="Low complexity" evidence="5">
    <location>
        <begin position="655"/>
        <end position="669"/>
    </location>
</feature>
<feature type="transmembrane region" description="Helical" evidence="6">
    <location>
        <begin position="445"/>
        <end position="465"/>
    </location>
</feature>
<dbReference type="PANTHER" id="PTHR45981">
    <property type="entry name" value="LD02310P"/>
    <property type="match status" value="1"/>
</dbReference>
<proteinExistence type="predicted"/>
<feature type="transmembrane region" description="Helical" evidence="6">
    <location>
        <begin position="226"/>
        <end position="252"/>
    </location>
</feature>
<evidence type="ECO:0000256" key="4">
    <source>
        <dbReference type="SAM" id="Coils"/>
    </source>
</evidence>
<dbReference type="GO" id="GO:0005768">
    <property type="term" value="C:endosome"/>
    <property type="evidence" value="ECO:0007669"/>
    <property type="project" value="UniProtKB-SubCell"/>
</dbReference>
<feature type="transmembrane region" description="Helical" evidence="6">
    <location>
        <begin position="96"/>
        <end position="117"/>
    </location>
</feature>
<reference evidence="8" key="1">
    <citation type="journal article" date="2006" name="PLoS Biol.">
        <title>Macronuclear genome sequence of the ciliate Tetrahymena thermophila, a model eukaryote.</title>
        <authorList>
            <person name="Eisen J.A."/>
            <person name="Coyne R.S."/>
            <person name="Wu M."/>
            <person name="Wu D."/>
            <person name="Thiagarajan M."/>
            <person name="Wortman J.R."/>
            <person name="Badger J.H."/>
            <person name="Ren Q."/>
            <person name="Amedeo P."/>
            <person name="Jones K.M."/>
            <person name="Tallon L.J."/>
            <person name="Delcher A.L."/>
            <person name="Salzberg S.L."/>
            <person name="Silva J.C."/>
            <person name="Haas B.J."/>
            <person name="Majoros W.H."/>
            <person name="Farzad M."/>
            <person name="Carlton J.M."/>
            <person name="Smith R.K. Jr."/>
            <person name="Garg J."/>
            <person name="Pearlman R.E."/>
            <person name="Karrer K.M."/>
            <person name="Sun L."/>
            <person name="Manning G."/>
            <person name="Elde N.C."/>
            <person name="Turkewitz A.P."/>
            <person name="Asai D.J."/>
            <person name="Wilkes D.E."/>
            <person name="Wang Y."/>
            <person name="Cai H."/>
            <person name="Collins K."/>
            <person name="Stewart B.A."/>
            <person name="Lee S.R."/>
            <person name="Wilamowska K."/>
            <person name="Weinberg Z."/>
            <person name="Ruzzo W.L."/>
            <person name="Wloga D."/>
            <person name="Gaertig J."/>
            <person name="Frankel J."/>
            <person name="Tsao C.-C."/>
            <person name="Gorovsky M.A."/>
            <person name="Keeling P.J."/>
            <person name="Waller R.F."/>
            <person name="Patron N.J."/>
            <person name="Cherry J.M."/>
            <person name="Stover N.A."/>
            <person name="Krieger C.J."/>
            <person name="del Toro C."/>
            <person name="Ryder H.F."/>
            <person name="Williamson S.C."/>
            <person name="Barbeau R.A."/>
            <person name="Hamilton E.P."/>
            <person name="Orias E."/>
        </authorList>
    </citation>
    <scope>NUCLEOTIDE SEQUENCE [LARGE SCALE GENOMIC DNA]</scope>
    <source>
        <strain evidence="8">SB210</strain>
    </source>
</reference>
<feature type="transmembrane region" description="Helical" evidence="6">
    <location>
        <begin position="288"/>
        <end position="304"/>
    </location>
</feature>
<feature type="transmembrane region" description="Helical" evidence="6">
    <location>
        <begin position="359"/>
        <end position="384"/>
    </location>
</feature>
<dbReference type="SUPFAM" id="SSF81383">
    <property type="entry name" value="F-box domain"/>
    <property type="match status" value="1"/>
</dbReference>
<comment type="subcellular location">
    <subcellularLocation>
        <location evidence="1">Endomembrane system</location>
        <topology evidence="1">Multi-pass membrane protein</topology>
    </subcellularLocation>
    <subcellularLocation>
        <location evidence="2">Endosome</location>
    </subcellularLocation>
    <subcellularLocation>
        <location evidence="3">Lysosome membrane</location>
    </subcellularLocation>
</comment>
<gene>
    <name evidence="7" type="ORF">TTHERM_000283319</name>
</gene>
<accession>W7XJ56</accession>
<dbReference type="EMBL" id="GG662656">
    <property type="protein sequence ID" value="EWS73869.1"/>
    <property type="molecule type" value="Genomic_DNA"/>
</dbReference>
<keyword evidence="4" id="KW-0175">Coiled coil</keyword>